<dbReference type="SUPFAM" id="SSF51735">
    <property type="entry name" value="NAD(P)-binding Rossmann-fold domains"/>
    <property type="match status" value="1"/>
</dbReference>
<feature type="active site" evidence="7 8">
    <location>
        <position position="156"/>
    </location>
</feature>
<dbReference type="CDD" id="cd17895">
    <property type="entry name" value="AGPR_1_N"/>
    <property type="match status" value="1"/>
</dbReference>
<dbReference type="InterPro" id="IPR050085">
    <property type="entry name" value="AGPR"/>
</dbReference>
<reference evidence="10 11" key="1">
    <citation type="submission" date="2019-04" db="EMBL/GenBank/DDBJ databases">
        <title>Phreatobacter aquaticus sp. nov.</title>
        <authorList>
            <person name="Choi A."/>
        </authorList>
    </citation>
    <scope>NUCLEOTIDE SEQUENCE [LARGE SCALE GENOMIC DNA]</scope>
    <source>
        <strain evidence="10 11">KCTC 52518</strain>
    </source>
</reference>
<dbReference type="NCBIfam" id="TIGR01850">
    <property type="entry name" value="argC"/>
    <property type="match status" value="1"/>
</dbReference>
<keyword evidence="3 7" id="KW-0028">Amino-acid biosynthesis</keyword>
<dbReference type="KEGG" id="pstg:E8M01_32625"/>
<dbReference type="InterPro" id="IPR058924">
    <property type="entry name" value="AGPR_dimerisation_dom"/>
</dbReference>
<dbReference type="Pfam" id="PF22698">
    <property type="entry name" value="Semialdhyde_dhC_1"/>
    <property type="match status" value="1"/>
</dbReference>
<evidence type="ECO:0000256" key="4">
    <source>
        <dbReference type="ARBA" id="ARBA00022857"/>
    </source>
</evidence>
<dbReference type="Gene3D" id="3.30.360.10">
    <property type="entry name" value="Dihydrodipicolinate Reductase, domain 2"/>
    <property type="match status" value="1"/>
</dbReference>
<dbReference type="GO" id="GO:0006526">
    <property type="term" value="P:L-arginine biosynthetic process"/>
    <property type="evidence" value="ECO:0007669"/>
    <property type="project" value="UniProtKB-UniRule"/>
</dbReference>
<keyword evidence="2 7" id="KW-0055">Arginine biosynthesis</keyword>
<dbReference type="GO" id="GO:0005737">
    <property type="term" value="C:cytoplasm"/>
    <property type="evidence" value="ECO:0007669"/>
    <property type="project" value="UniProtKB-SubCell"/>
</dbReference>
<dbReference type="InterPro" id="IPR036291">
    <property type="entry name" value="NAD(P)-bd_dom_sf"/>
</dbReference>
<sequence>MATKAKIAILGASGYTGSELVRLLLRHPRVEIVLMTADRKAGQPMAEVFPQFAPFALPDLVSIDSIDWKTAAVDLVFCALPHGTTQTVIASIMKARADIKIVDLSADFRLTNPADYARWYGHEHHALDVQQEAVYGLPELHRAAIKTSRLVANPGCYPTCSILPLAPLLKKKAIETDNIVVDAKSGVSGAGRAAKEGSLYCEVTEGIHAYGVAGHRHSSELDQELSLIAGKPVIATFTPHLMPMSRGMLATTYVTAKRGRTAADLHGIIAQAYAREPFVHVLPLGQTPQTRHVRGSNLIIIGLVQDRVPNRVIVVSAIDNLVKGASGQAVENMNLVLGYPETLGLEQIALFP</sequence>
<dbReference type="EC" id="1.2.1.38" evidence="7"/>
<dbReference type="UniPathway" id="UPA00068">
    <property type="reaction ID" value="UER00108"/>
</dbReference>
<comment type="subcellular location">
    <subcellularLocation>
        <location evidence="7">Cytoplasm</location>
    </subcellularLocation>
</comment>
<dbReference type="InterPro" id="IPR000534">
    <property type="entry name" value="Semialdehyde_DH_NAD-bd"/>
</dbReference>
<comment type="similarity">
    <text evidence="7">Belongs to the NAGSA dehydrogenase family. Type 1 subfamily.</text>
</comment>
<keyword evidence="7" id="KW-0963">Cytoplasm</keyword>
<dbReference type="SUPFAM" id="SSF55347">
    <property type="entry name" value="Glyceraldehyde-3-phosphate dehydrogenase-like, C-terminal domain"/>
    <property type="match status" value="1"/>
</dbReference>
<proteinExistence type="inferred from homology"/>
<evidence type="ECO:0000256" key="1">
    <source>
        <dbReference type="ARBA" id="ARBA00004862"/>
    </source>
</evidence>
<dbReference type="Gene3D" id="3.40.50.720">
    <property type="entry name" value="NAD(P)-binding Rossmann-like Domain"/>
    <property type="match status" value="1"/>
</dbReference>
<gene>
    <name evidence="7" type="primary">argC</name>
    <name evidence="10" type="ORF">E8M01_32625</name>
</gene>
<evidence type="ECO:0000256" key="7">
    <source>
        <dbReference type="HAMAP-Rule" id="MF_00150"/>
    </source>
</evidence>
<evidence type="ECO:0000256" key="3">
    <source>
        <dbReference type="ARBA" id="ARBA00022605"/>
    </source>
</evidence>
<keyword evidence="5 7" id="KW-0560">Oxidoreductase</keyword>
<evidence type="ECO:0000313" key="11">
    <source>
        <dbReference type="Proteomes" id="UP000298781"/>
    </source>
</evidence>
<comment type="pathway">
    <text evidence="1 7">Amino-acid biosynthesis; L-arginine biosynthesis; N(2)-acetyl-L-ornithine from L-glutamate: step 3/4.</text>
</comment>
<keyword evidence="11" id="KW-1185">Reference proteome</keyword>
<protein>
    <recommendedName>
        <fullName evidence="7">N-acetyl-gamma-glutamyl-phosphate reductase</fullName>
        <shortName evidence="7">AGPR</shortName>
        <ecNumber evidence="7">1.2.1.38</ecNumber>
    </recommendedName>
    <alternativeName>
        <fullName evidence="7">N-acetyl-glutamate semialdehyde dehydrogenase</fullName>
        <shortName evidence="7">NAGSA dehydrogenase</shortName>
    </alternativeName>
</protein>
<comment type="catalytic activity">
    <reaction evidence="6 7">
        <text>N-acetyl-L-glutamate 5-semialdehyde + phosphate + NADP(+) = N-acetyl-L-glutamyl 5-phosphate + NADPH + H(+)</text>
        <dbReference type="Rhea" id="RHEA:21588"/>
        <dbReference type="ChEBI" id="CHEBI:15378"/>
        <dbReference type="ChEBI" id="CHEBI:29123"/>
        <dbReference type="ChEBI" id="CHEBI:43474"/>
        <dbReference type="ChEBI" id="CHEBI:57783"/>
        <dbReference type="ChEBI" id="CHEBI:57936"/>
        <dbReference type="ChEBI" id="CHEBI:58349"/>
        <dbReference type="EC" id="1.2.1.38"/>
    </reaction>
</comment>
<accession>A0A4D7B6D3</accession>
<dbReference type="GO" id="GO:0051287">
    <property type="term" value="F:NAD binding"/>
    <property type="evidence" value="ECO:0007669"/>
    <property type="project" value="InterPro"/>
</dbReference>
<dbReference type="RefSeq" id="WP_136963980.1">
    <property type="nucleotide sequence ID" value="NZ_CP039690.1"/>
</dbReference>
<dbReference type="PANTHER" id="PTHR32338">
    <property type="entry name" value="N-ACETYL-GAMMA-GLUTAMYL-PHOSPHATE REDUCTASE, CHLOROPLASTIC-RELATED-RELATED"/>
    <property type="match status" value="1"/>
</dbReference>
<dbReference type="HAMAP" id="MF_00150">
    <property type="entry name" value="ArgC_type1"/>
    <property type="match status" value="1"/>
</dbReference>
<name>A0A4D7B6D3_9HYPH</name>
<dbReference type="PROSITE" id="PS01224">
    <property type="entry name" value="ARGC"/>
    <property type="match status" value="1"/>
</dbReference>
<dbReference type="EMBL" id="CP039690">
    <property type="protein sequence ID" value="QCI68561.1"/>
    <property type="molecule type" value="Genomic_DNA"/>
</dbReference>
<evidence type="ECO:0000259" key="9">
    <source>
        <dbReference type="SMART" id="SM00859"/>
    </source>
</evidence>
<keyword evidence="4 7" id="KW-0521">NADP</keyword>
<organism evidence="10 11">
    <name type="scientific">Phreatobacter stygius</name>
    <dbReference type="NCBI Taxonomy" id="1940610"/>
    <lineage>
        <taxon>Bacteria</taxon>
        <taxon>Pseudomonadati</taxon>
        <taxon>Pseudomonadota</taxon>
        <taxon>Alphaproteobacteria</taxon>
        <taxon>Hyphomicrobiales</taxon>
        <taxon>Phreatobacteraceae</taxon>
        <taxon>Phreatobacter</taxon>
    </lineage>
</organism>
<dbReference type="Proteomes" id="UP000298781">
    <property type="component" value="Chromosome"/>
</dbReference>
<dbReference type="CDD" id="cd23934">
    <property type="entry name" value="AGPR_1_C"/>
    <property type="match status" value="1"/>
</dbReference>
<evidence type="ECO:0000256" key="8">
    <source>
        <dbReference type="PROSITE-ProRule" id="PRU10010"/>
    </source>
</evidence>
<evidence type="ECO:0000256" key="6">
    <source>
        <dbReference type="ARBA" id="ARBA00050557"/>
    </source>
</evidence>
<comment type="function">
    <text evidence="7">Catalyzes the NADPH-dependent reduction of N-acetyl-5-glutamyl phosphate to yield N-acetyl-L-glutamate 5-semialdehyde.</text>
</comment>
<dbReference type="AlphaFoldDB" id="A0A4D7B6D3"/>
<dbReference type="InterPro" id="IPR000706">
    <property type="entry name" value="AGPR_type-1"/>
</dbReference>
<dbReference type="SMART" id="SM00859">
    <property type="entry name" value="Semialdhyde_dh"/>
    <property type="match status" value="1"/>
</dbReference>
<feature type="domain" description="Semialdehyde dehydrogenase NAD-binding" evidence="9">
    <location>
        <begin position="6"/>
        <end position="148"/>
    </location>
</feature>
<dbReference type="InterPro" id="IPR023013">
    <property type="entry name" value="AGPR_AS"/>
</dbReference>
<dbReference type="GO" id="GO:0003942">
    <property type="term" value="F:N-acetyl-gamma-glutamyl-phosphate reductase activity"/>
    <property type="evidence" value="ECO:0007669"/>
    <property type="project" value="UniProtKB-UniRule"/>
</dbReference>
<evidence type="ECO:0000256" key="5">
    <source>
        <dbReference type="ARBA" id="ARBA00023002"/>
    </source>
</evidence>
<dbReference type="PANTHER" id="PTHR32338:SF10">
    <property type="entry name" value="N-ACETYL-GAMMA-GLUTAMYL-PHOSPHATE REDUCTASE, CHLOROPLASTIC-RELATED"/>
    <property type="match status" value="1"/>
</dbReference>
<dbReference type="Pfam" id="PF01118">
    <property type="entry name" value="Semialdhyde_dh"/>
    <property type="match status" value="1"/>
</dbReference>
<dbReference type="OrthoDB" id="9801289at2"/>
<dbReference type="FunFam" id="3.30.360.10:FF:000014">
    <property type="entry name" value="N-acetyl-gamma-glutamyl-phosphate reductase"/>
    <property type="match status" value="1"/>
</dbReference>
<dbReference type="GO" id="GO:0070401">
    <property type="term" value="F:NADP+ binding"/>
    <property type="evidence" value="ECO:0007669"/>
    <property type="project" value="InterPro"/>
</dbReference>
<evidence type="ECO:0000313" key="10">
    <source>
        <dbReference type="EMBL" id="QCI68561.1"/>
    </source>
</evidence>
<evidence type="ECO:0000256" key="2">
    <source>
        <dbReference type="ARBA" id="ARBA00022571"/>
    </source>
</evidence>